<accession>A0A5N0USC2</accession>
<dbReference type="RefSeq" id="WP_144753032.1">
    <property type="nucleotide sequence ID" value="NZ_VMNW02000088.1"/>
</dbReference>
<evidence type="ECO:0000313" key="2">
    <source>
        <dbReference type="Proteomes" id="UP000319769"/>
    </source>
</evidence>
<dbReference type="EMBL" id="VMNW02000088">
    <property type="protein sequence ID" value="KAA9152404.1"/>
    <property type="molecule type" value="Genomic_DNA"/>
</dbReference>
<evidence type="ECO:0000313" key="1">
    <source>
        <dbReference type="EMBL" id="KAA9152404.1"/>
    </source>
</evidence>
<reference evidence="1" key="1">
    <citation type="submission" date="2019-09" db="EMBL/GenBank/DDBJ databases">
        <authorList>
            <person name="Teo W.F.A."/>
            <person name="Duangmal K."/>
        </authorList>
    </citation>
    <scope>NUCLEOTIDE SEQUENCE [LARGE SCALE GENOMIC DNA]</scope>
    <source>
        <strain evidence="1">K81G1</strain>
    </source>
</reference>
<name>A0A5N0USC2_9PSEU</name>
<dbReference type="OrthoDB" id="9935183at2"/>
<comment type="caution">
    <text evidence="1">The sequence shown here is derived from an EMBL/GenBank/DDBJ whole genome shotgun (WGS) entry which is preliminary data.</text>
</comment>
<organism evidence="1 2">
    <name type="scientific">Amycolatopsis acidicola</name>
    <dbReference type="NCBI Taxonomy" id="2596893"/>
    <lineage>
        <taxon>Bacteria</taxon>
        <taxon>Bacillati</taxon>
        <taxon>Actinomycetota</taxon>
        <taxon>Actinomycetes</taxon>
        <taxon>Pseudonocardiales</taxon>
        <taxon>Pseudonocardiaceae</taxon>
        <taxon>Amycolatopsis</taxon>
    </lineage>
</organism>
<sequence length="99" mass="9740">MTTGGFRAEPATLETVAGILEQAGNSVNSVEAPPDGPQAGLPTAAIAQVIANLSGQADVLVGGLFGAAAAVRDSRTAYEAGEQWATETLSGKGGGARAE</sequence>
<gene>
    <name evidence="1" type="ORF">FPZ12_036955</name>
</gene>
<protein>
    <submittedName>
        <fullName evidence="1">Uncharacterized protein</fullName>
    </submittedName>
</protein>
<dbReference type="AlphaFoldDB" id="A0A5N0USC2"/>
<proteinExistence type="predicted"/>
<keyword evidence="2" id="KW-1185">Reference proteome</keyword>
<dbReference type="Proteomes" id="UP000319769">
    <property type="component" value="Unassembled WGS sequence"/>
</dbReference>